<proteinExistence type="predicted"/>
<dbReference type="InterPro" id="IPR015919">
    <property type="entry name" value="Cadherin-like_sf"/>
</dbReference>
<dbReference type="SMART" id="SM00112">
    <property type="entry name" value="CA"/>
    <property type="match status" value="8"/>
</dbReference>
<evidence type="ECO:0000256" key="11">
    <source>
        <dbReference type="ARBA" id="ARBA00044253"/>
    </source>
</evidence>
<dbReference type="CDD" id="cd11304">
    <property type="entry name" value="Cadherin_repeat"/>
    <property type="match status" value="8"/>
</dbReference>
<dbReference type="Proteomes" id="UP000694904">
    <property type="component" value="Chromosome 2"/>
</dbReference>
<evidence type="ECO:0000256" key="5">
    <source>
        <dbReference type="ARBA" id="ARBA00022837"/>
    </source>
</evidence>
<feature type="transmembrane region" description="Helical" evidence="15">
    <location>
        <begin position="1148"/>
        <end position="1174"/>
    </location>
</feature>
<dbReference type="PANTHER" id="PTHR24027:SF413">
    <property type="entry name" value="CADHERIN RELATED FAMILY MEMBER 1"/>
    <property type="match status" value="1"/>
</dbReference>
<keyword evidence="2 15" id="KW-0812">Transmembrane</keyword>
<feature type="domain" description="Cadherin" evidence="17">
    <location>
        <begin position="133"/>
        <end position="245"/>
    </location>
</feature>
<dbReference type="GeneID" id="108620760"/>
<evidence type="ECO:0000256" key="14">
    <source>
        <dbReference type="SAM" id="MobiDB-lite"/>
    </source>
</evidence>
<evidence type="ECO:0000256" key="2">
    <source>
        <dbReference type="ARBA" id="ARBA00022692"/>
    </source>
</evidence>
<reference evidence="18" key="1">
    <citation type="journal article" date="1997" name="Nucleic Acids Res.">
        <title>tRNAscan-SE: a program for improved detection of transfer RNA genes in genomic sequence.</title>
        <authorList>
            <person name="Lowe T.M."/>
            <person name="Eddy S.R."/>
        </authorList>
    </citation>
    <scope>NUCLEOTIDE SEQUENCE [LARGE SCALE GENOMIC DNA]</scope>
</reference>
<evidence type="ECO:0000256" key="12">
    <source>
        <dbReference type="ARBA" id="ARBA00044335"/>
    </source>
</evidence>
<feature type="domain" description="Cadherin" evidence="17">
    <location>
        <begin position="245"/>
        <end position="358"/>
    </location>
</feature>
<evidence type="ECO:0000313" key="18">
    <source>
        <dbReference type="Proteomes" id="UP000694904"/>
    </source>
</evidence>
<evidence type="ECO:0000256" key="10">
    <source>
        <dbReference type="ARBA" id="ARBA00044073"/>
    </source>
</evidence>
<keyword evidence="7 15" id="KW-1133">Transmembrane helix</keyword>
<dbReference type="Pfam" id="PF00028">
    <property type="entry name" value="Cadherin"/>
    <property type="match status" value="3"/>
</dbReference>
<organism evidence="18 19">
    <name type="scientific">Drosophila arizonae</name>
    <name type="common">Fruit fly</name>
    <dbReference type="NCBI Taxonomy" id="7263"/>
    <lineage>
        <taxon>Eukaryota</taxon>
        <taxon>Metazoa</taxon>
        <taxon>Ecdysozoa</taxon>
        <taxon>Arthropoda</taxon>
        <taxon>Hexapoda</taxon>
        <taxon>Insecta</taxon>
        <taxon>Pterygota</taxon>
        <taxon>Neoptera</taxon>
        <taxon>Endopterygota</taxon>
        <taxon>Diptera</taxon>
        <taxon>Brachycera</taxon>
        <taxon>Muscomorpha</taxon>
        <taxon>Ephydroidea</taxon>
        <taxon>Drosophilidae</taxon>
        <taxon>Drosophila</taxon>
    </lineage>
</organism>
<dbReference type="Gene3D" id="2.60.40.60">
    <property type="entry name" value="Cadherins"/>
    <property type="match status" value="10"/>
</dbReference>
<keyword evidence="5 13" id="KW-0106">Calcium</keyword>
<feature type="domain" description="Cadherin" evidence="17">
    <location>
        <begin position="473"/>
        <end position="673"/>
    </location>
</feature>
<keyword evidence="18" id="KW-1185">Reference proteome</keyword>
<dbReference type="PRINTS" id="PR00205">
    <property type="entry name" value="CADHERIN"/>
</dbReference>
<feature type="region of interest" description="Disordered" evidence="14">
    <location>
        <begin position="1261"/>
        <end position="1292"/>
    </location>
</feature>
<keyword evidence="9" id="KW-0675">Receptor</keyword>
<gene>
    <name evidence="19" type="primary">LOC108620760</name>
</gene>
<evidence type="ECO:0000259" key="17">
    <source>
        <dbReference type="PROSITE" id="PS50268"/>
    </source>
</evidence>
<feature type="signal peptide" evidence="16">
    <location>
        <begin position="1"/>
        <end position="19"/>
    </location>
</feature>
<evidence type="ECO:0000256" key="3">
    <source>
        <dbReference type="ARBA" id="ARBA00022729"/>
    </source>
</evidence>
<dbReference type="PROSITE" id="PS00232">
    <property type="entry name" value="CADHERIN_1"/>
    <property type="match status" value="2"/>
</dbReference>
<evidence type="ECO:0000313" key="19">
    <source>
        <dbReference type="RefSeq" id="XP_017873183.1"/>
    </source>
</evidence>
<feature type="domain" description="Cadherin" evidence="17">
    <location>
        <begin position="674"/>
        <end position="778"/>
    </location>
</feature>
<dbReference type="InterPro" id="IPR039808">
    <property type="entry name" value="Cadherin"/>
</dbReference>
<sequence length="1352" mass="148658">MKWTLTLLIICLASDLVSSETNLPPVFTQTLNNIVLYENKPVGSVVFRLKGYDPEESNVTFGSIGSDHFSVDPISGNITLIKPLDREETDSLTFLVSIRDRVDPNGESEQDNVVEQPITFIILDENDNPPEFQNTPYEADVNEDAAVGTTIFDKILVKDRDTIGDSLDLKCVPQQQSPEACSKFHLQLLTREPTILTAAVVLNDTLNYNQRMIYHFQIEASDGVHKTQTTFEARVKDVQDKPPVFQRSLSTVIDEDSPINTLVLTVQARDGDKGEPRKIVYDLLSNPNDYFLLDANSGELRTAKPLDREALTDSTGLISLVVRAREVVNDVPSDDPLTSATARATVTIRDVNDSPPKFNKKEYDVSLLENTPEGTPLALDMSVSDADVGINSKFALRLEDVSGVFDVEPKLVTGYSQVNIRVANGTLDYENPNQRKFIVLVIAEETETNPKLSSTATITVSVLDANDNKPSFEQESYSATVSEAALPGQYITTITAKDVDSSSFGDAGIRYSLSGTGAELFHVNEQTGVITLGDCQSESNRRQRRDLHENDSDGHALEMLSMEAEHSLDQRQINTEPTVQYTLITQAPLQSETAATAAEAAEAGTAATSAVAAAAANDDKAASSKAPATCLDYETETTYFLSYKATDDNGQGQTSVVSLRISVSDANDSPPVCESPLYRASVDEGSLVFDSPLVVKARDADTMSSISYRIIGSPQIESIFDIDKRSGQISIRPNASLDVTNLKSEQLIFVVEANDGLFTANCGVNITVRDVNNHVPNFQQQNYSAVVEENSEIGTSVEKLQATDLDTGKNAELRYRIQQGSFNDFDIDERTGEVFVSRKLDYDRRNTYHLQVQAADLGTPSLTGTATLTINVQNSNYTLYILASIKADLHISEEERASFSIKTLNRDNTVAKVAITVLDVNDNAPVFEKPVYYAGVNANAKMNAAITMVNATDADQGKNAKIEYMIVASNLYKFGATKSTGSIVPSPFAISQDGRITANTIMAEYNQDRFELEIVARELEQPQRSANTKVNIWVFDGTQLVRVILSRPPEEVYQEQEEIIAELRNATQHRIIVDEIRFHLDSIGRIRMDWCDLYFHAVDPQSQQIAPVDEILKDIDRNYDYLKDYYAGFAIENVVPAYIAIVQDEFDLAVAGLVALVIVLFVGVISFIVLCCCLKHWNLSVPVETRRKEALIKKQIIEDLNTTENPLWIEQKLKLYEEQELTMQVFSEPDHISNSDAPGHLDHRSSLEQVHHGQSVDNTYATIQPRNNQNRLTAGSGGNGGGGSISMRSGGAASGGGIGGAGLLLTRIDPHGNDFADYATLRNNRAPSMYEFTGSTFQAPIRDGDDAVAELI</sequence>
<evidence type="ECO:0000256" key="1">
    <source>
        <dbReference type="ARBA" id="ARBA00004167"/>
    </source>
</evidence>
<evidence type="ECO:0000256" key="7">
    <source>
        <dbReference type="ARBA" id="ARBA00022989"/>
    </source>
</evidence>
<comment type="subcellular location">
    <subcellularLocation>
        <location evidence="1">Membrane</location>
        <topology evidence="1">Single-pass membrane protein</topology>
    </subcellularLocation>
</comment>
<dbReference type="RefSeq" id="XP_017873183.1">
    <property type="nucleotide sequence ID" value="XM_018017694.1"/>
</dbReference>
<dbReference type="InterPro" id="IPR020894">
    <property type="entry name" value="Cadherin_CS"/>
</dbReference>
<feature type="domain" description="Cadherin" evidence="17">
    <location>
        <begin position="28"/>
        <end position="132"/>
    </location>
</feature>
<evidence type="ECO:0000256" key="4">
    <source>
        <dbReference type="ARBA" id="ARBA00022737"/>
    </source>
</evidence>
<name>A0ABM1Q147_DROAR</name>
<accession>A0ABM1Q147</accession>
<dbReference type="SUPFAM" id="SSF49313">
    <property type="entry name" value="Cadherin-like"/>
    <property type="match status" value="8"/>
</dbReference>
<dbReference type="InterPro" id="IPR002126">
    <property type="entry name" value="Cadherin-like_dom"/>
</dbReference>
<keyword evidence="4" id="KW-0677">Repeat</keyword>
<evidence type="ECO:0000256" key="6">
    <source>
        <dbReference type="ARBA" id="ARBA00022889"/>
    </source>
</evidence>
<evidence type="ECO:0000256" key="15">
    <source>
        <dbReference type="SAM" id="Phobius"/>
    </source>
</evidence>
<feature type="domain" description="Cadherin" evidence="17">
    <location>
        <begin position="359"/>
        <end position="472"/>
    </location>
</feature>
<keyword evidence="6" id="KW-0130">Cell adhesion</keyword>
<protein>
    <recommendedName>
        <fullName evidence="10">Cadherin-related family member 1</fullName>
    </recommendedName>
    <alternativeName>
        <fullName evidence="11">Photoreceptor cadherin</fullName>
    </alternativeName>
    <alternativeName>
        <fullName evidence="12">Protocadherin-21</fullName>
    </alternativeName>
</protein>
<dbReference type="PANTHER" id="PTHR24027">
    <property type="entry name" value="CADHERIN-23"/>
    <property type="match status" value="1"/>
</dbReference>
<reference evidence="19" key="3">
    <citation type="submission" date="2025-08" db="UniProtKB">
        <authorList>
            <consortium name="RefSeq"/>
        </authorList>
    </citation>
    <scope>IDENTIFICATION</scope>
    <source>
        <tissue evidence="19">Whole organism</tissue>
    </source>
</reference>
<feature type="compositionally biased region" description="Polar residues" evidence="14">
    <location>
        <begin position="1261"/>
        <end position="1273"/>
    </location>
</feature>
<reference evidence="18" key="2">
    <citation type="journal article" date="2016" name="G3 (Bethesda)">
        <title>Genome Evolution in Three Species of Cactophilic Drosophila.</title>
        <authorList>
            <person name="Sanchez-Flores A."/>
            <person name="Penazola F."/>
            <person name="Carpinteyro-Ponce J."/>
            <person name="Nazario-Yepiz N."/>
            <person name="Abreu-Goodger C."/>
            <person name="Machado C.A."/>
            <person name="Markow T.A."/>
        </authorList>
    </citation>
    <scope>NUCLEOTIDE SEQUENCE [LARGE SCALE GENOMIC DNA]</scope>
</reference>
<keyword evidence="3 16" id="KW-0732">Signal</keyword>
<evidence type="ECO:0000256" key="16">
    <source>
        <dbReference type="SAM" id="SignalP"/>
    </source>
</evidence>
<feature type="domain" description="Cadherin" evidence="17">
    <location>
        <begin position="928"/>
        <end position="1051"/>
    </location>
</feature>
<evidence type="ECO:0000256" key="8">
    <source>
        <dbReference type="ARBA" id="ARBA00023136"/>
    </source>
</evidence>
<feature type="compositionally biased region" description="Gly residues" evidence="14">
    <location>
        <begin position="1275"/>
        <end position="1284"/>
    </location>
</feature>
<evidence type="ECO:0000256" key="9">
    <source>
        <dbReference type="ARBA" id="ARBA00023170"/>
    </source>
</evidence>
<keyword evidence="8 15" id="KW-0472">Membrane</keyword>
<dbReference type="PROSITE" id="PS50268">
    <property type="entry name" value="CADHERIN_2"/>
    <property type="match status" value="8"/>
</dbReference>
<feature type="domain" description="Cadherin" evidence="17">
    <location>
        <begin position="779"/>
        <end position="927"/>
    </location>
</feature>
<feature type="chain" id="PRO_5047159860" description="Cadherin-related family member 1" evidence="16">
    <location>
        <begin position="20"/>
        <end position="1352"/>
    </location>
</feature>
<evidence type="ECO:0000256" key="13">
    <source>
        <dbReference type="PROSITE-ProRule" id="PRU00043"/>
    </source>
</evidence>